<dbReference type="Proteomes" id="UP000001070">
    <property type="component" value="Unassembled WGS sequence"/>
</dbReference>
<feature type="region of interest" description="Disordered" evidence="1">
    <location>
        <begin position="67"/>
        <end position="91"/>
    </location>
</feature>
<evidence type="ECO:0000256" key="1">
    <source>
        <dbReference type="SAM" id="MobiDB-lite"/>
    </source>
</evidence>
<dbReference type="AlphaFoldDB" id="B4JI25"/>
<gene>
    <name evidence="2" type="primary">Dgri\GH19603</name>
    <name evidence="2" type="ORF">Dgri_GH19603</name>
</gene>
<organism evidence="3">
    <name type="scientific">Drosophila grimshawi</name>
    <name type="common">Hawaiian fruit fly</name>
    <name type="synonym">Idiomyia grimshawi</name>
    <dbReference type="NCBI Taxonomy" id="7222"/>
    <lineage>
        <taxon>Eukaryota</taxon>
        <taxon>Metazoa</taxon>
        <taxon>Ecdysozoa</taxon>
        <taxon>Arthropoda</taxon>
        <taxon>Hexapoda</taxon>
        <taxon>Insecta</taxon>
        <taxon>Pterygota</taxon>
        <taxon>Neoptera</taxon>
        <taxon>Endopterygota</taxon>
        <taxon>Diptera</taxon>
        <taxon>Brachycera</taxon>
        <taxon>Muscomorpha</taxon>
        <taxon>Ephydroidea</taxon>
        <taxon>Drosophilidae</taxon>
        <taxon>Drosophila</taxon>
        <taxon>Hawaiian Drosophila</taxon>
    </lineage>
</organism>
<dbReference type="eggNOG" id="ENOG502SYQG">
    <property type="taxonomic scope" value="Eukaryota"/>
</dbReference>
<name>B4JI25_DROGR</name>
<evidence type="ECO:0000313" key="2">
    <source>
        <dbReference type="EMBL" id="EDV93945.1"/>
    </source>
</evidence>
<dbReference type="OrthoDB" id="8185397at2759"/>
<dbReference type="EMBL" id="CH916369">
    <property type="protein sequence ID" value="EDV93945.1"/>
    <property type="molecule type" value="Genomic_DNA"/>
</dbReference>
<accession>B4JI25</accession>
<evidence type="ECO:0000313" key="3">
    <source>
        <dbReference type="Proteomes" id="UP000001070"/>
    </source>
</evidence>
<protein>
    <submittedName>
        <fullName evidence="2">GH19603</fullName>
    </submittedName>
</protein>
<dbReference type="HOGENOM" id="CLU_1867201_0_0_1"/>
<sequence length="137" mass="15993">MRYLHDLNVQISQKRRSVSVSRQMERDLCNQHFDTFETFWGRPGHGAPSGDKINKLKLDNLLYGDPETSEKRKIEEEEDASFNKKQKVDDGSETFSINITEEGQRMEPTFDELLVEEPIAEEWNIKKIFDADGTLHF</sequence>
<keyword evidence="3" id="KW-1185">Reference proteome</keyword>
<reference evidence="2 3" key="1">
    <citation type="journal article" date="2007" name="Nature">
        <title>Evolution of genes and genomes on the Drosophila phylogeny.</title>
        <authorList>
            <consortium name="Drosophila 12 Genomes Consortium"/>
            <person name="Clark A.G."/>
            <person name="Eisen M.B."/>
            <person name="Smith D.R."/>
            <person name="Bergman C.M."/>
            <person name="Oliver B."/>
            <person name="Markow T.A."/>
            <person name="Kaufman T.C."/>
            <person name="Kellis M."/>
            <person name="Gelbart W."/>
            <person name="Iyer V.N."/>
            <person name="Pollard D.A."/>
            <person name="Sackton T.B."/>
            <person name="Larracuente A.M."/>
            <person name="Singh N.D."/>
            <person name="Abad J.P."/>
            <person name="Abt D.N."/>
            <person name="Adryan B."/>
            <person name="Aguade M."/>
            <person name="Akashi H."/>
            <person name="Anderson W.W."/>
            <person name="Aquadro C.F."/>
            <person name="Ardell D.H."/>
            <person name="Arguello R."/>
            <person name="Artieri C.G."/>
            <person name="Barbash D.A."/>
            <person name="Barker D."/>
            <person name="Barsanti P."/>
            <person name="Batterham P."/>
            <person name="Batzoglou S."/>
            <person name="Begun D."/>
            <person name="Bhutkar A."/>
            <person name="Blanco E."/>
            <person name="Bosak S.A."/>
            <person name="Bradley R.K."/>
            <person name="Brand A.D."/>
            <person name="Brent M.R."/>
            <person name="Brooks A.N."/>
            <person name="Brown R.H."/>
            <person name="Butlin R.K."/>
            <person name="Caggese C."/>
            <person name="Calvi B.R."/>
            <person name="Bernardo de Carvalho A."/>
            <person name="Caspi A."/>
            <person name="Castrezana S."/>
            <person name="Celniker S.E."/>
            <person name="Chang J.L."/>
            <person name="Chapple C."/>
            <person name="Chatterji S."/>
            <person name="Chinwalla A."/>
            <person name="Civetta A."/>
            <person name="Clifton S.W."/>
            <person name="Comeron J.M."/>
            <person name="Costello J.C."/>
            <person name="Coyne J.A."/>
            <person name="Daub J."/>
            <person name="David R.G."/>
            <person name="Delcher A.L."/>
            <person name="Delehaunty K."/>
            <person name="Do C.B."/>
            <person name="Ebling H."/>
            <person name="Edwards K."/>
            <person name="Eickbush T."/>
            <person name="Evans J.D."/>
            <person name="Filipski A."/>
            <person name="Findeiss S."/>
            <person name="Freyhult E."/>
            <person name="Fulton L."/>
            <person name="Fulton R."/>
            <person name="Garcia A.C."/>
            <person name="Gardiner A."/>
            <person name="Garfield D.A."/>
            <person name="Garvin B.E."/>
            <person name="Gibson G."/>
            <person name="Gilbert D."/>
            <person name="Gnerre S."/>
            <person name="Godfrey J."/>
            <person name="Good R."/>
            <person name="Gotea V."/>
            <person name="Gravely B."/>
            <person name="Greenberg A.J."/>
            <person name="Griffiths-Jones S."/>
            <person name="Gross S."/>
            <person name="Guigo R."/>
            <person name="Gustafson E.A."/>
            <person name="Haerty W."/>
            <person name="Hahn M.W."/>
            <person name="Halligan D.L."/>
            <person name="Halpern A.L."/>
            <person name="Halter G.M."/>
            <person name="Han M.V."/>
            <person name="Heger A."/>
            <person name="Hillier L."/>
            <person name="Hinrichs A.S."/>
            <person name="Holmes I."/>
            <person name="Hoskins R.A."/>
            <person name="Hubisz M.J."/>
            <person name="Hultmark D."/>
            <person name="Huntley M.A."/>
            <person name="Jaffe D.B."/>
            <person name="Jagadeeshan S."/>
            <person name="Jeck W.R."/>
            <person name="Johnson J."/>
            <person name="Jones C.D."/>
            <person name="Jordan W.C."/>
            <person name="Karpen G.H."/>
            <person name="Kataoka E."/>
            <person name="Keightley P.D."/>
            <person name="Kheradpour P."/>
            <person name="Kirkness E.F."/>
            <person name="Koerich L.B."/>
            <person name="Kristiansen K."/>
            <person name="Kudrna D."/>
            <person name="Kulathinal R.J."/>
            <person name="Kumar S."/>
            <person name="Kwok R."/>
            <person name="Lander E."/>
            <person name="Langley C.H."/>
            <person name="Lapoint R."/>
            <person name="Lazzaro B.P."/>
            <person name="Lee S.J."/>
            <person name="Levesque L."/>
            <person name="Li R."/>
            <person name="Lin C.F."/>
            <person name="Lin M.F."/>
            <person name="Lindblad-Toh K."/>
            <person name="Llopart A."/>
            <person name="Long M."/>
            <person name="Low L."/>
            <person name="Lozovsky E."/>
            <person name="Lu J."/>
            <person name="Luo M."/>
            <person name="Machado C.A."/>
            <person name="Makalowski W."/>
            <person name="Marzo M."/>
            <person name="Matsuda M."/>
            <person name="Matzkin L."/>
            <person name="McAllister B."/>
            <person name="McBride C.S."/>
            <person name="McKernan B."/>
            <person name="McKernan K."/>
            <person name="Mendez-Lago M."/>
            <person name="Minx P."/>
            <person name="Mollenhauer M.U."/>
            <person name="Montooth K."/>
            <person name="Mount S.M."/>
            <person name="Mu X."/>
            <person name="Myers E."/>
            <person name="Negre B."/>
            <person name="Newfeld S."/>
            <person name="Nielsen R."/>
            <person name="Noor M.A."/>
            <person name="O'Grady P."/>
            <person name="Pachter L."/>
            <person name="Papaceit M."/>
            <person name="Parisi M.J."/>
            <person name="Parisi M."/>
            <person name="Parts L."/>
            <person name="Pedersen J.S."/>
            <person name="Pesole G."/>
            <person name="Phillippy A.M."/>
            <person name="Ponting C.P."/>
            <person name="Pop M."/>
            <person name="Porcelli D."/>
            <person name="Powell J.R."/>
            <person name="Prohaska S."/>
            <person name="Pruitt K."/>
            <person name="Puig M."/>
            <person name="Quesneville H."/>
            <person name="Ram K.R."/>
            <person name="Rand D."/>
            <person name="Rasmussen M.D."/>
            <person name="Reed L.K."/>
            <person name="Reenan R."/>
            <person name="Reily A."/>
            <person name="Remington K.A."/>
            <person name="Rieger T.T."/>
            <person name="Ritchie M.G."/>
            <person name="Robin C."/>
            <person name="Rogers Y.H."/>
            <person name="Rohde C."/>
            <person name="Rozas J."/>
            <person name="Rubenfield M.J."/>
            <person name="Ruiz A."/>
            <person name="Russo S."/>
            <person name="Salzberg S.L."/>
            <person name="Sanchez-Gracia A."/>
            <person name="Saranga D.J."/>
            <person name="Sato H."/>
            <person name="Schaeffer S.W."/>
            <person name="Schatz M.C."/>
            <person name="Schlenke T."/>
            <person name="Schwartz R."/>
            <person name="Segarra C."/>
            <person name="Singh R.S."/>
            <person name="Sirot L."/>
            <person name="Sirota M."/>
            <person name="Sisneros N.B."/>
            <person name="Smith C.D."/>
            <person name="Smith T.F."/>
            <person name="Spieth J."/>
            <person name="Stage D.E."/>
            <person name="Stark A."/>
            <person name="Stephan W."/>
            <person name="Strausberg R.L."/>
            <person name="Strempel S."/>
            <person name="Sturgill D."/>
            <person name="Sutton G."/>
            <person name="Sutton G.G."/>
            <person name="Tao W."/>
            <person name="Teichmann S."/>
            <person name="Tobari Y.N."/>
            <person name="Tomimura Y."/>
            <person name="Tsolas J.M."/>
            <person name="Valente V.L."/>
            <person name="Venter E."/>
            <person name="Venter J.C."/>
            <person name="Vicario S."/>
            <person name="Vieira F.G."/>
            <person name="Vilella A.J."/>
            <person name="Villasante A."/>
            <person name="Walenz B."/>
            <person name="Wang J."/>
            <person name="Wasserman M."/>
            <person name="Watts T."/>
            <person name="Wilson D."/>
            <person name="Wilson R.K."/>
            <person name="Wing R.A."/>
            <person name="Wolfner M.F."/>
            <person name="Wong A."/>
            <person name="Wong G.K."/>
            <person name="Wu C.I."/>
            <person name="Wu G."/>
            <person name="Yamamoto D."/>
            <person name="Yang H.P."/>
            <person name="Yang S.P."/>
            <person name="Yorke J.A."/>
            <person name="Yoshida K."/>
            <person name="Zdobnov E."/>
            <person name="Zhang P."/>
            <person name="Zhang Y."/>
            <person name="Zimin A.V."/>
            <person name="Baldwin J."/>
            <person name="Abdouelleil A."/>
            <person name="Abdulkadir J."/>
            <person name="Abebe A."/>
            <person name="Abera B."/>
            <person name="Abreu J."/>
            <person name="Acer S.C."/>
            <person name="Aftuck L."/>
            <person name="Alexander A."/>
            <person name="An P."/>
            <person name="Anderson E."/>
            <person name="Anderson S."/>
            <person name="Arachi H."/>
            <person name="Azer M."/>
            <person name="Bachantsang P."/>
            <person name="Barry A."/>
            <person name="Bayul T."/>
            <person name="Berlin A."/>
            <person name="Bessette D."/>
            <person name="Bloom T."/>
            <person name="Blye J."/>
            <person name="Boguslavskiy L."/>
            <person name="Bonnet C."/>
            <person name="Boukhgalter B."/>
            <person name="Bourzgui I."/>
            <person name="Brown A."/>
            <person name="Cahill P."/>
            <person name="Channer S."/>
            <person name="Cheshatsang Y."/>
            <person name="Chuda L."/>
            <person name="Citroen M."/>
            <person name="Collymore A."/>
            <person name="Cooke P."/>
            <person name="Costello M."/>
            <person name="D'Aco K."/>
            <person name="Daza R."/>
            <person name="De Haan G."/>
            <person name="DeGray S."/>
            <person name="DeMaso C."/>
            <person name="Dhargay N."/>
            <person name="Dooley K."/>
            <person name="Dooley E."/>
            <person name="Doricent M."/>
            <person name="Dorje P."/>
            <person name="Dorjee K."/>
            <person name="Dupes A."/>
            <person name="Elong R."/>
            <person name="Falk J."/>
            <person name="Farina A."/>
            <person name="Faro S."/>
            <person name="Ferguson D."/>
            <person name="Fisher S."/>
            <person name="Foley C.D."/>
            <person name="Franke A."/>
            <person name="Friedrich D."/>
            <person name="Gadbois L."/>
            <person name="Gearin G."/>
            <person name="Gearin C.R."/>
            <person name="Giannoukos G."/>
            <person name="Goode T."/>
            <person name="Graham J."/>
            <person name="Grandbois E."/>
            <person name="Grewal S."/>
            <person name="Gyaltsen K."/>
            <person name="Hafez N."/>
            <person name="Hagos B."/>
            <person name="Hall J."/>
            <person name="Henson C."/>
            <person name="Hollinger A."/>
            <person name="Honan T."/>
            <person name="Huard M.D."/>
            <person name="Hughes L."/>
            <person name="Hurhula B."/>
            <person name="Husby M.E."/>
            <person name="Kamat A."/>
            <person name="Kanga B."/>
            <person name="Kashin S."/>
            <person name="Khazanovich D."/>
            <person name="Kisner P."/>
            <person name="Lance K."/>
            <person name="Lara M."/>
            <person name="Lee W."/>
            <person name="Lennon N."/>
            <person name="Letendre F."/>
            <person name="LeVine R."/>
            <person name="Lipovsky A."/>
            <person name="Liu X."/>
            <person name="Liu J."/>
            <person name="Liu S."/>
            <person name="Lokyitsang T."/>
            <person name="Lokyitsang Y."/>
            <person name="Lubonja R."/>
            <person name="Lui A."/>
            <person name="MacDonald P."/>
            <person name="Magnisalis V."/>
            <person name="Maru K."/>
            <person name="Matthews C."/>
            <person name="McCusker W."/>
            <person name="McDonough S."/>
            <person name="Mehta T."/>
            <person name="Meldrim J."/>
            <person name="Meneus L."/>
            <person name="Mihai O."/>
            <person name="Mihalev A."/>
            <person name="Mihova T."/>
            <person name="Mittelman R."/>
            <person name="Mlenga V."/>
            <person name="Montmayeur A."/>
            <person name="Mulrain L."/>
            <person name="Navidi A."/>
            <person name="Naylor J."/>
            <person name="Negash T."/>
            <person name="Nguyen T."/>
            <person name="Nguyen N."/>
            <person name="Nicol R."/>
            <person name="Norbu C."/>
            <person name="Norbu N."/>
            <person name="Novod N."/>
            <person name="O'Neill B."/>
            <person name="Osman S."/>
            <person name="Markiewicz E."/>
            <person name="Oyono O.L."/>
            <person name="Patti C."/>
            <person name="Phunkhang P."/>
            <person name="Pierre F."/>
            <person name="Priest M."/>
            <person name="Raghuraman S."/>
            <person name="Rege F."/>
            <person name="Reyes R."/>
            <person name="Rise C."/>
            <person name="Rogov P."/>
            <person name="Ross K."/>
            <person name="Ryan E."/>
            <person name="Settipalli S."/>
            <person name="Shea T."/>
            <person name="Sherpa N."/>
            <person name="Shi L."/>
            <person name="Shih D."/>
            <person name="Sparrow T."/>
            <person name="Spaulding J."/>
            <person name="Stalker J."/>
            <person name="Stange-Thomann N."/>
            <person name="Stavropoulos S."/>
            <person name="Stone C."/>
            <person name="Strader C."/>
            <person name="Tesfaye S."/>
            <person name="Thomson T."/>
            <person name="Thoulutsang Y."/>
            <person name="Thoulutsang D."/>
            <person name="Topham K."/>
            <person name="Topping I."/>
            <person name="Tsamla T."/>
            <person name="Vassiliev H."/>
            <person name="Vo A."/>
            <person name="Wangchuk T."/>
            <person name="Wangdi T."/>
            <person name="Weiand M."/>
            <person name="Wilkinson J."/>
            <person name="Wilson A."/>
            <person name="Yadav S."/>
            <person name="Young G."/>
            <person name="Yu Q."/>
            <person name="Zembek L."/>
            <person name="Zhong D."/>
            <person name="Zimmer A."/>
            <person name="Zwirko Z."/>
            <person name="Jaffe D.B."/>
            <person name="Alvarez P."/>
            <person name="Brockman W."/>
            <person name="Butler J."/>
            <person name="Chin C."/>
            <person name="Gnerre S."/>
            <person name="Grabherr M."/>
            <person name="Kleber M."/>
            <person name="Mauceli E."/>
            <person name="MacCallum I."/>
        </authorList>
    </citation>
    <scope>NUCLEOTIDE SEQUENCE [LARGE SCALE GENOMIC DNA]</scope>
    <source>
        <strain evidence="3">Tucson 15287-2541.00</strain>
    </source>
</reference>
<proteinExistence type="predicted"/>